<dbReference type="EMBL" id="JAKOAV010000015">
    <property type="protein sequence ID" value="MDF9408506.1"/>
    <property type="molecule type" value="Genomic_DNA"/>
</dbReference>
<evidence type="ECO:0000256" key="4">
    <source>
        <dbReference type="SAM" id="MobiDB-lite"/>
    </source>
</evidence>
<dbReference type="Gene3D" id="1.20.58.100">
    <property type="entry name" value="Fumarate reductase/succinate dehydrogenase flavoprotein-like, C-terminal domain"/>
    <property type="match status" value="1"/>
</dbReference>
<dbReference type="RefSeq" id="WP_277443833.1">
    <property type="nucleotide sequence ID" value="NZ_JAKOAV010000015.1"/>
</dbReference>
<dbReference type="InterPro" id="IPR036188">
    <property type="entry name" value="FAD/NAD-bd_sf"/>
</dbReference>
<dbReference type="PRINTS" id="PR00368">
    <property type="entry name" value="FADPNR"/>
</dbReference>
<feature type="domain" description="Fumarate reductase/succinate dehydrogenase flavoprotein-like C-terminal" evidence="6">
    <location>
        <begin position="436"/>
        <end position="531"/>
    </location>
</feature>
<dbReference type="GO" id="GO:0033765">
    <property type="term" value="F:steroid dehydrogenase activity, acting on the CH-CH group of donors"/>
    <property type="evidence" value="ECO:0007669"/>
    <property type="project" value="UniProtKB-ARBA"/>
</dbReference>
<dbReference type="InterPro" id="IPR015939">
    <property type="entry name" value="Fum_Rdtase/Succ_DH_flav-like_C"/>
</dbReference>
<protein>
    <submittedName>
        <fullName evidence="7">FAD-binding protein</fullName>
    </submittedName>
</protein>
<dbReference type="Gene3D" id="3.90.700.10">
    <property type="entry name" value="Succinate dehydrogenase/fumarate reductase flavoprotein, catalytic domain"/>
    <property type="match status" value="1"/>
</dbReference>
<dbReference type="Gene3D" id="3.50.50.60">
    <property type="entry name" value="FAD/NAD(P)-binding domain"/>
    <property type="match status" value="1"/>
</dbReference>
<dbReference type="PRINTS" id="PR00411">
    <property type="entry name" value="PNDRDTASEI"/>
</dbReference>
<comment type="caution">
    <text evidence="7">The sequence shown here is derived from an EMBL/GenBank/DDBJ whole genome shotgun (WGS) entry which is preliminary data.</text>
</comment>
<organism evidence="7 8">
    <name type="scientific">Pelotomaculum isophthalicicum JI</name>
    <dbReference type="NCBI Taxonomy" id="947010"/>
    <lineage>
        <taxon>Bacteria</taxon>
        <taxon>Bacillati</taxon>
        <taxon>Bacillota</taxon>
        <taxon>Clostridia</taxon>
        <taxon>Eubacteriales</taxon>
        <taxon>Desulfotomaculaceae</taxon>
        <taxon>Pelotomaculum</taxon>
    </lineage>
</organism>
<keyword evidence="8" id="KW-1185">Reference proteome</keyword>
<dbReference type="PANTHER" id="PTHR11632:SF51">
    <property type="entry name" value="SUCCINATE DEHYDROGENASE [UBIQUINONE] FLAVOPROTEIN SUBUNIT, MITOCHONDRIAL"/>
    <property type="match status" value="1"/>
</dbReference>
<feature type="compositionally biased region" description="Polar residues" evidence="4">
    <location>
        <begin position="47"/>
        <end position="59"/>
    </location>
</feature>
<keyword evidence="1" id="KW-0285">Flavoprotein</keyword>
<sequence length="544" mass="59155">MELLEVINTDVLVIGGGGAGLCAAISSRKEGAEVLLISKSRPGRANNTAISDGSFSASTGERDTPEQHLTDTLVAGRWINRPEMVGTMTLGAQAQVKNLLSYGVPLQKKDNGKLRIVSLPGHSVARNVVTEKSFGTDFTFPLFNFAKDLGVNFIAGVFVVHLCRNEHSDIAGALVIDPARQGLILIQSKATVLATGGAGQIYSQTNNAPGTTGDGYALAFRSGVPLIDMEFVQYYPTFMLEPSLAKTMVIYEILVYRGGARLLNNRGENIALRHGLKDPSAMTRDALALAIAKEIKEGRGINGGVWMDLSTIPEDKIERFQKFIPRGLKRRKLFLVAPVAHFFMGGILVNERGETGIEGLYSAGEVNGGVHGANRLGGNALTEAWVYGDITGRLAAQYALCKKKFFSIENLQSKIKDLKSHTEGKRELSVEEVCSKLKCLMWKKAGIIRTHEELSGLVSDIEKLKEKLSETRASDYKELINKLETGNMLLVGKAVALSALLRKESRGAHYREDFPDEGGEQWVKNTCIKGNEGSEMCATINPKK</sequence>
<dbReference type="InterPro" id="IPR037099">
    <property type="entry name" value="Fum_R/Succ_DH_flav-like_C_sf"/>
</dbReference>
<evidence type="ECO:0000256" key="2">
    <source>
        <dbReference type="ARBA" id="ARBA00023002"/>
    </source>
</evidence>
<evidence type="ECO:0000256" key="3">
    <source>
        <dbReference type="PIRSR" id="PIRSR000171-1"/>
    </source>
</evidence>
<evidence type="ECO:0000256" key="1">
    <source>
        <dbReference type="ARBA" id="ARBA00022630"/>
    </source>
</evidence>
<keyword evidence="2" id="KW-0560">Oxidoreductase</keyword>
<evidence type="ECO:0000313" key="7">
    <source>
        <dbReference type="EMBL" id="MDF9408506.1"/>
    </source>
</evidence>
<dbReference type="Pfam" id="PF00890">
    <property type="entry name" value="FAD_binding_2"/>
    <property type="match status" value="1"/>
</dbReference>
<evidence type="ECO:0000313" key="8">
    <source>
        <dbReference type="Proteomes" id="UP001154312"/>
    </source>
</evidence>
<dbReference type="SUPFAM" id="SSF56425">
    <property type="entry name" value="Succinate dehydrogenase/fumarate reductase flavoprotein, catalytic domain"/>
    <property type="match status" value="1"/>
</dbReference>
<dbReference type="SUPFAM" id="SSF51905">
    <property type="entry name" value="FAD/NAD(P)-binding domain"/>
    <property type="match status" value="1"/>
</dbReference>
<dbReference type="PIRSF" id="PIRSF000171">
    <property type="entry name" value="SDHA_APRA_LASPO"/>
    <property type="match status" value="1"/>
</dbReference>
<reference evidence="7" key="1">
    <citation type="submission" date="2022-02" db="EMBL/GenBank/DDBJ databases">
        <authorList>
            <person name="Leng L."/>
        </authorList>
    </citation>
    <scope>NUCLEOTIDE SEQUENCE</scope>
    <source>
        <strain evidence="7">JI</strain>
    </source>
</reference>
<dbReference type="Proteomes" id="UP001154312">
    <property type="component" value="Unassembled WGS sequence"/>
</dbReference>
<dbReference type="InterPro" id="IPR030664">
    <property type="entry name" value="SdhA/FrdA/AprA"/>
</dbReference>
<name>A0A9X4H2M5_9FIRM</name>
<dbReference type="Pfam" id="PF02910">
    <property type="entry name" value="Succ_DH_flav_C"/>
    <property type="match status" value="1"/>
</dbReference>
<dbReference type="SUPFAM" id="SSF46977">
    <property type="entry name" value="Succinate dehydrogenase/fumarate reductase flavoprotein C-terminal domain"/>
    <property type="match status" value="1"/>
</dbReference>
<dbReference type="AlphaFoldDB" id="A0A9X4H2M5"/>
<proteinExistence type="predicted"/>
<feature type="active site" description="Proton acceptor" evidence="3">
    <location>
        <position position="284"/>
    </location>
</feature>
<accession>A0A9X4H2M5</accession>
<feature type="region of interest" description="Disordered" evidence="4">
    <location>
        <begin position="47"/>
        <end position="67"/>
    </location>
</feature>
<dbReference type="PANTHER" id="PTHR11632">
    <property type="entry name" value="SUCCINATE DEHYDROGENASE 2 FLAVOPROTEIN SUBUNIT"/>
    <property type="match status" value="1"/>
</dbReference>
<evidence type="ECO:0000259" key="5">
    <source>
        <dbReference type="Pfam" id="PF00890"/>
    </source>
</evidence>
<feature type="domain" description="FAD-dependent oxidoreductase 2 FAD-binding" evidence="5">
    <location>
        <begin position="10"/>
        <end position="381"/>
    </location>
</feature>
<dbReference type="InterPro" id="IPR003953">
    <property type="entry name" value="FAD-dep_OxRdtase_2_FAD-bd"/>
</dbReference>
<dbReference type="InterPro" id="IPR027477">
    <property type="entry name" value="Succ_DH/fumarate_Rdtase_cat_sf"/>
</dbReference>
<gene>
    <name evidence="7" type="ORF">L7E55_09070</name>
</gene>
<evidence type="ECO:0000259" key="6">
    <source>
        <dbReference type="Pfam" id="PF02910"/>
    </source>
</evidence>